<evidence type="ECO:0000313" key="1">
    <source>
        <dbReference type="EMBL" id="GAA3575893.1"/>
    </source>
</evidence>
<evidence type="ECO:0000313" key="2">
    <source>
        <dbReference type="Proteomes" id="UP001500767"/>
    </source>
</evidence>
<proteinExistence type="predicted"/>
<evidence type="ECO:0008006" key="3">
    <source>
        <dbReference type="Google" id="ProtNLM"/>
    </source>
</evidence>
<keyword evidence="2" id="KW-1185">Reference proteome</keyword>
<dbReference type="Proteomes" id="UP001500767">
    <property type="component" value="Unassembled WGS sequence"/>
</dbReference>
<protein>
    <recommendedName>
        <fullName evidence="3">DUF1579 domain-containing protein</fullName>
    </recommendedName>
</protein>
<sequence length="151" mass="16627">MGVSLAERFWDLLGNWSGVEEQAASPWAPAAGARAALTFKLDLAGTAVLQDYRQVRDDGGELLAHGVFLADEDDPGTELWWLFDSVDHAPEPAHGAWSGRTLSLVRRTLRGTAWHRFDLGDDRLAYAIDVALGDQDPAPFLRGRYERVSGH</sequence>
<organism evidence="1 2">
    <name type="scientific">Microlunatus spumicola</name>
    <dbReference type="NCBI Taxonomy" id="81499"/>
    <lineage>
        <taxon>Bacteria</taxon>
        <taxon>Bacillati</taxon>
        <taxon>Actinomycetota</taxon>
        <taxon>Actinomycetes</taxon>
        <taxon>Propionibacteriales</taxon>
        <taxon>Propionibacteriaceae</taxon>
        <taxon>Microlunatus</taxon>
    </lineage>
</organism>
<dbReference type="EMBL" id="BAAAYR010000005">
    <property type="protein sequence ID" value="GAA3575893.1"/>
    <property type="molecule type" value="Genomic_DNA"/>
</dbReference>
<gene>
    <name evidence="1" type="ORF">GCM10022197_36250</name>
</gene>
<reference evidence="2" key="1">
    <citation type="journal article" date="2019" name="Int. J. Syst. Evol. Microbiol.">
        <title>The Global Catalogue of Microorganisms (GCM) 10K type strain sequencing project: providing services to taxonomists for standard genome sequencing and annotation.</title>
        <authorList>
            <consortium name="The Broad Institute Genomics Platform"/>
            <consortium name="The Broad Institute Genome Sequencing Center for Infectious Disease"/>
            <person name="Wu L."/>
            <person name="Ma J."/>
        </authorList>
    </citation>
    <scope>NUCLEOTIDE SEQUENCE [LARGE SCALE GENOMIC DNA]</scope>
    <source>
        <strain evidence="2">JCM 16540</strain>
    </source>
</reference>
<name>A0ABP6Y2N9_9ACTN</name>
<comment type="caution">
    <text evidence="1">The sequence shown here is derived from an EMBL/GenBank/DDBJ whole genome shotgun (WGS) entry which is preliminary data.</text>
</comment>
<accession>A0ABP6Y2N9</accession>